<evidence type="ECO:0000256" key="1">
    <source>
        <dbReference type="ARBA" id="ARBA00022729"/>
    </source>
</evidence>
<dbReference type="Proteomes" id="UP000518266">
    <property type="component" value="Unassembled WGS sequence"/>
</dbReference>
<gene>
    <name evidence="3" type="ORF">F7725_014935</name>
</gene>
<evidence type="ECO:0000259" key="2">
    <source>
        <dbReference type="PROSITE" id="PS50004"/>
    </source>
</evidence>
<accession>A0A7J5YJH5</accession>
<dbReference type="SMART" id="SM00239">
    <property type="entry name" value="C2"/>
    <property type="match status" value="3"/>
</dbReference>
<keyword evidence="1" id="KW-0732">Signal</keyword>
<dbReference type="OrthoDB" id="73919at2759"/>
<dbReference type="Gene3D" id="2.60.40.150">
    <property type="entry name" value="C2 domain"/>
    <property type="match status" value="3"/>
</dbReference>
<dbReference type="EMBL" id="JAAKFY010000012">
    <property type="protein sequence ID" value="KAF3848438.1"/>
    <property type="molecule type" value="Genomic_DNA"/>
</dbReference>
<dbReference type="AlphaFoldDB" id="A0A7J5YJH5"/>
<evidence type="ECO:0000313" key="3">
    <source>
        <dbReference type="EMBL" id="KAF3848438.1"/>
    </source>
</evidence>
<dbReference type="PROSITE" id="PS50004">
    <property type="entry name" value="C2"/>
    <property type="match status" value="3"/>
</dbReference>
<sequence>MFNLRARRLNSGILGTPDAYVKVFCGSANLGETSVRPNNRNPWWEEDFTYLDTQENDVMKLKVYDQDIWLDDLLGVCQRQIKLGTHEHECFLKKGGTLRYTYPRLIQSSIVGYSSLFQVAEAQLKLFNLRARRLNSGILGTPDAYVEVFCGSANLGETSVRPNNRNPWWEEDFTYLDTQENDMMRLEVHDQDMGWMTCLESASGKLSWEPMSMNAFLKKVAPFVIPTPSANSVMAEAQLKVFNLRASKLHSGILGTPDAYVEVFCGSANLGETSVRHNNRNPWWEEDFTYFNTQENDMMMLKVHDHDIGLDDLLGVCQRQIKLGTHEHECFLEEGGSLHYAYTLG</sequence>
<dbReference type="SUPFAM" id="SSF49562">
    <property type="entry name" value="C2 domain (Calcium/lipid-binding domain, CaLB)"/>
    <property type="match status" value="3"/>
</dbReference>
<evidence type="ECO:0000313" key="4">
    <source>
        <dbReference type="Proteomes" id="UP000518266"/>
    </source>
</evidence>
<dbReference type="GO" id="GO:0051607">
    <property type="term" value="P:defense response to virus"/>
    <property type="evidence" value="ECO:0007669"/>
    <property type="project" value="TreeGrafter"/>
</dbReference>
<feature type="domain" description="C2" evidence="2">
    <location>
        <begin position="220"/>
        <end position="340"/>
    </location>
</feature>
<dbReference type="PANTHER" id="PTHR46096:SF3">
    <property type="entry name" value="PERFORIN-1"/>
    <property type="match status" value="1"/>
</dbReference>
<organism evidence="3 4">
    <name type="scientific">Dissostichus mawsoni</name>
    <name type="common">Antarctic cod</name>
    <dbReference type="NCBI Taxonomy" id="36200"/>
    <lineage>
        <taxon>Eukaryota</taxon>
        <taxon>Metazoa</taxon>
        <taxon>Chordata</taxon>
        <taxon>Craniata</taxon>
        <taxon>Vertebrata</taxon>
        <taxon>Euteleostomi</taxon>
        <taxon>Actinopterygii</taxon>
        <taxon>Neopterygii</taxon>
        <taxon>Teleostei</taxon>
        <taxon>Neoteleostei</taxon>
        <taxon>Acanthomorphata</taxon>
        <taxon>Eupercaria</taxon>
        <taxon>Perciformes</taxon>
        <taxon>Notothenioidei</taxon>
        <taxon>Nototheniidae</taxon>
        <taxon>Dissostichus</taxon>
    </lineage>
</organism>
<dbReference type="PANTHER" id="PTHR46096">
    <property type="entry name" value="PERFORIN-1"/>
    <property type="match status" value="1"/>
</dbReference>
<proteinExistence type="predicted"/>
<dbReference type="InterPro" id="IPR000008">
    <property type="entry name" value="C2_dom"/>
</dbReference>
<dbReference type="GO" id="GO:0001913">
    <property type="term" value="P:T cell mediated cytotoxicity"/>
    <property type="evidence" value="ECO:0007669"/>
    <property type="project" value="TreeGrafter"/>
</dbReference>
<comment type="caution">
    <text evidence="3">The sequence shown here is derived from an EMBL/GenBank/DDBJ whole genome shotgun (WGS) entry which is preliminary data.</text>
</comment>
<dbReference type="GO" id="GO:0016020">
    <property type="term" value="C:membrane"/>
    <property type="evidence" value="ECO:0007669"/>
    <property type="project" value="TreeGrafter"/>
</dbReference>
<dbReference type="CDD" id="cd00030">
    <property type="entry name" value="C2"/>
    <property type="match status" value="1"/>
</dbReference>
<reference evidence="3 4" key="1">
    <citation type="submission" date="2020-03" db="EMBL/GenBank/DDBJ databases">
        <title>Dissostichus mawsoni Genome sequencing and assembly.</title>
        <authorList>
            <person name="Park H."/>
        </authorList>
    </citation>
    <scope>NUCLEOTIDE SEQUENCE [LARGE SCALE GENOMIC DNA]</scope>
    <source>
        <strain evidence="3">DM0001</strain>
        <tissue evidence="3">Muscle</tissue>
    </source>
</reference>
<feature type="domain" description="C2" evidence="2">
    <location>
        <begin position="102"/>
        <end position="219"/>
    </location>
</feature>
<dbReference type="InterPro" id="IPR035892">
    <property type="entry name" value="C2_domain_sf"/>
</dbReference>
<dbReference type="GO" id="GO:0001771">
    <property type="term" value="P:immunological synapse formation"/>
    <property type="evidence" value="ECO:0007669"/>
    <property type="project" value="TreeGrafter"/>
</dbReference>
<feature type="domain" description="C2" evidence="2">
    <location>
        <begin position="1"/>
        <end position="100"/>
    </location>
</feature>
<protein>
    <recommendedName>
        <fullName evidence="2">C2 domain-containing protein</fullName>
    </recommendedName>
</protein>
<name>A0A7J5YJH5_DISMA</name>
<dbReference type="GO" id="GO:0022829">
    <property type="term" value="F:wide pore channel activity"/>
    <property type="evidence" value="ECO:0007669"/>
    <property type="project" value="TreeGrafter"/>
</dbReference>
<dbReference type="InterPro" id="IPR052784">
    <property type="entry name" value="Perforin-1_pore-forming"/>
</dbReference>
<dbReference type="Pfam" id="PF00168">
    <property type="entry name" value="C2"/>
    <property type="match status" value="3"/>
</dbReference>
<keyword evidence="4" id="KW-1185">Reference proteome</keyword>